<dbReference type="VEuPathDB" id="VectorBase:ISCP_005688"/>
<dbReference type="EnsemblMetazoa" id="ISCW014116-RA">
    <property type="protein sequence ID" value="ISCW014116-PA"/>
    <property type="gene ID" value="ISCW014116"/>
</dbReference>
<protein>
    <submittedName>
        <fullName evidence="1 2">Uncharacterized protein</fullName>
    </submittedName>
</protein>
<dbReference type="VEuPathDB" id="VectorBase:ISCI014116"/>
<dbReference type="VEuPathDB" id="VectorBase:ISCW014116"/>
<keyword evidence="3" id="KW-1185">Reference proteome</keyword>
<dbReference type="AlphaFoldDB" id="B7QJ53"/>
<reference evidence="2" key="2">
    <citation type="submission" date="2020-05" db="UniProtKB">
        <authorList>
            <consortium name="EnsemblMetazoa"/>
        </authorList>
    </citation>
    <scope>IDENTIFICATION</scope>
    <source>
        <strain evidence="2">wikel</strain>
    </source>
</reference>
<dbReference type="HOGENOM" id="CLU_020243_3_0_1"/>
<reference evidence="1 3" key="1">
    <citation type="submission" date="2008-03" db="EMBL/GenBank/DDBJ databases">
        <title>Annotation of Ixodes scapularis.</title>
        <authorList>
            <consortium name="Ixodes scapularis Genome Project Consortium"/>
            <person name="Caler E."/>
            <person name="Hannick L.I."/>
            <person name="Bidwell S."/>
            <person name="Joardar V."/>
            <person name="Thiagarajan M."/>
            <person name="Amedeo P."/>
            <person name="Galinsky K.J."/>
            <person name="Schobel S."/>
            <person name="Inman J."/>
            <person name="Hostetler J."/>
            <person name="Miller J."/>
            <person name="Hammond M."/>
            <person name="Megy K."/>
            <person name="Lawson D."/>
            <person name="Kodira C."/>
            <person name="Sutton G."/>
            <person name="Meyer J."/>
            <person name="Hill C.A."/>
            <person name="Birren B."/>
            <person name="Nene V."/>
            <person name="Collins F."/>
            <person name="Alarcon-Chaidez F."/>
            <person name="Wikel S."/>
            <person name="Strausberg R."/>
        </authorList>
    </citation>
    <scope>NUCLEOTIDE SEQUENCE [LARGE SCALE GENOMIC DNA]</scope>
    <source>
        <strain evidence="3">Wikel</strain>
        <strain evidence="1">Wikel colony</strain>
    </source>
</reference>
<evidence type="ECO:0000313" key="3">
    <source>
        <dbReference type="Proteomes" id="UP000001555"/>
    </source>
</evidence>
<evidence type="ECO:0000313" key="2">
    <source>
        <dbReference type="EnsemblMetazoa" id="ISCW014116-PA"/>
    </source>
</evidence>
<dbReference type="OrthoDB" id="8191210at2759"/>
<gene>
    <name evidence="1" type="ORF">IscW_ISCW014116</name>
</gene>
<accession>B7QJ53</accession>
<sequence length="505" mass="57923">TDSSLFFHSELAPDAEITSVRDSPRALGERQACSPYGLQKIFGPLAKDILQLEKDGVVVNGEVLRGSVLVMTGDNLSSHRLGGFKCSFSNGRICRFCMALRKEINYKHLEQDFVQRTPTGHRHHINMLRSGVHTNSLYGVREPCCLTFSGFEPTEHFPPDVMHDIHEGVIPFVMRHVTFHLISHGFFTLGTLNTRILNFNYAPSDVKNKPEELSNEYLKGKSNIRGSASQIFCFFRHFSLYVGECVPSGNEAWQLYLLLRKVVDIIMSRRIPVTQVPYLQRLIHFLCLDFQALFPTTFVPCKLHYLTHYPSCIFKYGPLVNLWAMRFESKHQYFKDVARKLHNFKNIAHTLAVRHQYLEMYLTTEVTSEHIVTTGCRSILFEHLPEMLRLHIVEHGLARDNAVALNSVTIDGFAYSEGCALVQTVTEDDHPQFVQVCELFCVNKKILVLAQVLETIEFNDHFHVYVVRVTTEWVVLSNLHDFPTEPLFVKKKANKLVINARHSLF</sequence>
<feature type="non-terminal residue" evidence="1">
    <location>
        <position position="1"/>
    </location>
</feature>
<dbReference type="PANTHER" id="PTHR31912:SF34">
    <property type="entry name" value="NOTOCHORD-RELATED PROTEIN"/>
    <property type="match status" value="1"/>
</dbReference>
<dbReference type="EMBL" id="ABJB010424608">
    <property type="status" value="NOT_ANNOTATED_CDS"/>
    <property type="molecule type" value="Genomic_DNA"/>
</dbReference>
<proteinExistence type="predicted"/>
<organism>
    <name type="scientific">Ixodes scapularis</name>
    <name type="common">Black-legged tick</name>
    <name type="synonym">Deer tick</name>
    <dbReference type="NCBI Taxonomy" id="6945"/>
    <lineage>
        <taxon>Eukaryota</taxon>
        <taxon>Metazoa</taxon>
        <taxon>Ecdysozoa</taxon>
        <taxon>Arthropoda</taxon>
        <taxon>Chelicerata</taxon>
        <taxon>Arachnida</taxon>
        <taxon>Acari</taxon>
        <taxon>Parasitiformes</taxon>
        <taxon>Ixodida</taxon>
        <taxon>Ixodoidea</taxon>
        <taxon>Ixodidae</taxon>
        <taxon>Ixodinae</taxon>
        <taxon>Ixodes</taxon>
    </lineage>
</organism>
<dbReference type="InParanoid" id="B7QJ53"/>
<dbReference type="PANTHER" id="PTHR31912">
    <property type="entry name" value="IP13529P"/>
    <property type="match status" value="1"/>
</dbReference>
<name>B7QJ53_IXOSC</name>
<dbReference type="Proteomes" id="UP000001555">
    <property type="component" value="Unassembled WGS sequence"/>
</dbReference>
<evidence type="ECO:0000313" key="1">
    <source>
        <dbReference type="EMBL" id="EEC18875.1"/>
    </source>
</evidence>
<dbReference type="EMBL" id="DS950069">
    <property type="protein sequence ID" value="EEC18875.1"/>
    <property type="molecule type" value="Genomic_DNA"/>
</dbReference>
<dbReference type="PaxDb" id="6945-B7QJ53"/>